<reference evidence="1" key="1">
    <citation type="submission" date="2018-02" db="EMBL/GenBank/DDBJ databases">
        <title>Rhizophora mucronata_Transcriptome.</title>
        <authorList>
            <person name="Meera S.P."/>
            <person name="Sreeshan A."/>
            <person name="Augustine A."/>
        </authorList>
    </citation>
    <scope>NUCLEOTIDE SEQUENCE</scope>
    <source>
        <tissue evidence="1">Leaf</tissue>
    </source>
</reference>
<name>A0A2P2PF14_RHIMU</name>
<accession>A0A2P2PF14</accession>
<dbReference type="AlphaFoldDB" id="A0A2P2PF14"/>
<proteinExistence type="predicted"/>
<organism evidence="1">
    <name type="scientific">Rhizophora mucronata</name>
    <name type="common">Asiatic mangrove</name>
    <dbReference type="NCBI Taxonomy" id="61149"/>
    <lineage>
        <taxon>Eukaryota</taxon>
        <taxon>Viridiplantae</taxon>
        <taxon>Streptophyta</taxon>
        <taxon>Embryophyta</taxon>
        <taxon>Tracheophyta</taxon>
        <taxon>Spermatophyta</taxon>
        <taxon>Magnoliopsida</taxon>
        <taxon>eudicotyledons</taxon>
        <taxon>Gunneridae</taxon>
        <taxon>Pentapetalae</taxon>
        <taxon>rosids</taxon>
        <taxon>fabids</taxon>
        <taxon>Malpighiales</taxon>
        <taxon>Rhizophoraceae</taxon>
        <taxon>Rhizophora</taxon>
    </lineage>
</organism>
<sequence length="19" mass="2203">MCHKSWCKFSDGNKIDCVT</sequence>
<dbReference type="EMBL" id="GGEC01072787">
    <property type="protein sequence ID" value="MBX53271.1"/>
    <property type="molecule type" value="Transcribed_RNA"/>
</dbReference>
<protein>
    <submittedName>
        <fullName evidence="1">Uncharacterized protein</fullName>
    </submittedName>
</protein>
<evidence type="ECO:0000313" key="1">
    <source>
        <dbReference type="EMBL" id="MBX53271.1"/>
    </source>
</evidence>